<protein>
    <submittedName>
        <fullName evidence="1">Uncharacterized protein</fullName>
    </submittedName>
</protein>
<accession>A0AC60NXR1</accession>
<reference evidence="1 2" key="1">
    <citation type="journal article" date="2020" name="Cell">
        <title>Large-Scale Comparative Analyses of Tick Genomes Elucidate Their Genetic Diversity and Vector Capacities.</title>
        <authorList>
            <consortium name="Tick Genome and Microbiome Consortium (TIGMIC)"/>
            <person name="Jia N."/>
            <person name="Wang J."/>
            <person name="Shi W."/>
            <person name="Du L."/>
            <person name="Sun Y."/>
            <person name="Zhan W."/>
            <person name="Jiang J.F."/>
            <person name="Wang Q."/>
            <person name="Zhang B."/>
            <person name="Ji P."/>
            <person name="Bell-Sakyi L."/>
            <person name="Cui X.M."/>
            <person name="Yuan T.T."/>
            <person name="Jiang B.G."/>
            <person name="Yang W.F."/>
            <person name="Lam T.T."/>
            <person name="Chang Q.C."/>
            <person name="Ding S.J."/>
            <person name="Wang X.J."/>
            <person name="Zhu J.G."/>
            <person name="Ruan X.D."/>
            <person name="Zhao L."/>
            <person name="Wei J.T."/>
            <person name="Ye R.Z."/>
            <person name="Que T.C."/>
            <person name="Du C.H."/>
            <person name="Zhou Y.H."/>
            <person name="Cheng J.X."/>
            <person name="Dai P.F."/>
            <person name="Guo W.B."/>
            <person name="Han X.H."/>
            <person name="Huang E.J."/>
            <person name="Li L.F."/>
            <person name="Wei W."/>
            <person name="Gao Y.C."/>
            <person name="Liu J.Z."/>
            <person name="Shao H.Z."/>
            <person name="Wang X."/>
            <person name="Wang C.C."/>
            <person name="Yang T.C."/>
            <person name="Huo Q.B."/>
            <person name="Li W."/>
            <person name="Chen H.Y."/>
            <person name="Chen S.E."/>
            <person name="Zhou L.G."/>
            <person name="Ni X.B."/>
            <person name="Tian J.H."/>
            <person name="Sheng Y."/>
            <person name="Liu T."/>
            <person name="Pan Y.S."/>
            <person name="Xia L.Y."/>
            <person name="Li J."/>
            <person name="Zhao F."/>
            <person name="Cao W.C."/>
        </authorList>
    </citation>
    <scope>NUCLEOTIDE SEQUENCE [LARGE SCALE GENOMIC DNA]</scope>
    <source>
        <strain evidence="1">Iper-2018</strain>
    </source>
</reference>
<proteinExistence type="predicted"/>
<evidence type="ECO:0000313" key="1">
    <source>
        <dbReference type="EMBL" id="KAG0411936.1"/>
    </source>
</evidence>
<name>A0AC60NXR1_IXOPE</name>
<gene>
    <name evidence="1" type="ORF">HPB47_010932</name>
</gene>
<keyword evidence="2" id="KW-1185">Reference proteome</keyword>
<sequence>MSRGDVVTAAASPYAGGCLAADSVYGIIRQFIGTSAGSTVAIDNKIEQAMDLVKSHLMFAVREEVDVLKEKITELLDRISQLEYENGILRAGASPETLGLLAQPPPQQPALAGQQPTPALPQPAPAAGALEARPVRLRGFVVNRATVGCSSEEPARDTGMHLASKLPASTLCRTALAVVAFVAAFAFILVSYFGGGSSTRLSYRWVRLQPSARRRAPQTRPANDSTARVFDMDGSDVIVFLQIQNAGANFLERRLIEDLDLARPCVCRRGRKLCRCRRPHRAGSWLFSRYTLGWKCGVHPDWTELVGCVDRVLDEDEGSPVKRRYFYITVLRDPVTRFRSEWRRFHQNRGWHGARPHPCADDSPADAPACFEARRPDNVSWAEFLACPANPALNRQTHMLADHGLVDGCTRNGSVDEPLAGGDRDTVLLASAKRNLRRMAFFGLAEFPRLSQSLFEATFGVRFRRTTVRQRGFLRGRWKGRPRGPRGDAEAVASANGLDVRLYGYAKELLFSRFRVLKESNPDAEEDRAAGEGNWAEEEDFFDNL</sequence>
<dbReference type="EMBL" id="JABSTQ010011391">
    <property type="protein sequence ID" value="KAG0411936.1"/>
    <property type="molecule type" value="Genomic_DNA"/>
</dbReference>
<dbReference type="Proteomes" id="UP000805193">
    <property type="component" value="Unassembled WGS sequence"/>
</dbReference>
<organism evidence="1 2">
    <name type="scientific">Ixodes persulcatus</name>
    <name type="common">Taiga tick</name>
    <dbReference type="NCBI Taxonomy" id="34615"/>
    <lineage>
        <taxon>Eukaryota</taxon>
        <taxon>Metazoa</taxon>
        <taxon>Ecdysozoa</taxon>
        <taxon>Arthropoda</taxon>
        <taxon>Chelicerata</taxon>
        <taxon>Arachnida</taxon>
        <taxon>Acari</taxon>
        <taxon>Parasitiformes</taxon>
        <taxon>Ixodida</taxon>
        <taxon>Ixodoidea</taxon>
        <taxon>Ixodidae</taxon>
        <taxon>Ixodinae</taxon>
        <taxon>Ixodes</taxon>
    </lineage>
</organism>
<comment type="caution">
    <text evidence="1">The sequence shown here is derived from an EMBL/GenBank/DDBJ whole genome shotgun (WGS) entry which is preliminary data.</text>
</comment>
<evidence type="ECO:0000313" key="2">
    <source>
        <dbReference type="Proteomes" id="UP000805193"/>
    </source>
</evidence>